<name>A0A2N9G830_FAGSY</name>
<accession>A0A2N9G830</accession>
<organism evidence="1">
    <name type="scientific">Fagus sylvatica</name>
    <name type="common">Beechnut</name>
    <dbReference type="NCBI Taxonomy" id="28930"/>
    <lineage>
        <taxon>Eukaryota</taxon>
        <taxon>Viridiplantae</taxon>
        <taxon>Streptophyta</taxon>
        <taxon>Embryophyta</taxon>
        <taxon>Tracheophyta</taxon>
        <taxon>Spermatophyta</taxon>
        <taxon>Magnoliopsida</taxon>
        <taxon>eudicotyledons</taxon>
        <taxon>Gunneridae</taxon>
        <taxon>Pentapetalae</taxon>
        <taxon>rosids</taxon>
        <taxon>fabids</taxon>
        <taxon>Fagales</taxon>
        <taxon>Fagaceae</taxon>
        <taxon>Fagus</taxon>
    </lineage>
</organism>
<evidence type="ECO:0000313" key="1">
    <source>
        <dbReference type="EMBL" id="SPC95489.1"/>
    </source>
</evidence>
<protein>
    <submittedName>
        <fullName evidence="1">Uncharacterized protein</fullName>
    </submittedName>
</protein>
<sequence>MIERATSLSVILTCPRPVSHLFFLTYSWRDRGPQQSVDGTAQAVNLDSRLLDLQSSDLAPLLMCTLTMQQLFHSSSVNIKPEVNQLPKNPKSTVQPLANCRSSDFEEDNQESLHCCIQWVCQRSCCPCSRDKIRLYLRQLVLLAKAENLEREDGASMTIRSSSVRLMVFAAGAERGDFKGRSFIQHHFNIKAD</sequence>
<proteinExistence type="predicted"/>
<gene>
    <name evidence="1" type="ORF">FSB_LOCUS23371</name>
</gene>
<dbReference type="AlphaFoldDB" id="A0A2N9G830"/>
<reference evidence="1" key="1">
    <citation type="submission" date="2018-02" db="EMBL/GenBank/DDBJ databases">
        <authorList>
            <person name="Cohen D.B."/>
            <person name="Kent A.D."/>
        </authorList>
    </citation>
    <scope>NUCLEOTIDE SEQUENCE</scope>
</reference>
<dbReference type="EMBL" id="OIVN01001572">
    <property type="protein sequence ID" value="SPC95489.1"/>
    <property type="molecule type" value="Genomic_DNA"/>
</dbReference>